<evidence type="ECO:0000256" key="5">
    <source>
        <dbReference type="SAM" id="MobiDB-lite"/>
    </source>
</evidence>
<dbReference type="SUPFAM" id="SSF57716">
    <property type="entry name" value="Glucocorticoid receptor-like (DNA-binding domain)"/>
    <property type="match status" value="1"/>
</dbReference>
<dbReference type="EMBL" id="LJIJ01000129">
    <property type="protein sequence ID" value="ODN02006.1"/>
    <property type="molecule type" value="Genomic_DNA"/>
</dbReference>
<protein>
    <submittedName>
        <fullName evidence="8">AN1-type zinc finger protein 6</fullName>
    </submittedName>
</protein>
<dbReference type="PANTHER" id="PTHR10634:SF149">
    <property type="entry name" value="AN1-TYPE DOMAIN-CONTAINING PROTEIN-RELATED"/>
    <property type="match status" value="1"/>
</dbReference>
<name>A0A1D2NAJ1_ORCCI</name>
<evidence type="ECO:0000256" key="1">
    <source>
        <dbReference type="ARBA" id="ARBA00022723"/>
    </source>
</evidence>
<dbReference type="Pfam" id="PF01754">
    <property type="entry name" value="zf-A20"/>
    <property type="match status" value="1"/>
</dbReference>
<dbReference type="Gene3D" id="1.20.5.4770">
    <property type="match status" value="1"/>
</dbReference>
<dbReference type="Pfam" id="PF01428">
    <property type="entry name" value="zf-AN1"/>
    <property type="match status" value="1"/>
</dbReference>
<reference evidence="8 9" key="1">
    <citation type="journal article" date="2016" name="Genome Biol. Evol.">
        <title>Gene Family Evolution Reflects Adaptation to Soil Environmental Stressors in the Genome of the Collembolan Orchesella cincta.</title>
        <authorList>
            <person name="Faddeeva-Vakhrusheva A."/>
            <person name="Derks M.F."/>
            <person name="Anvar S.Y."/>
            <person name="Agamennone V."/>
            <person name="Suring W."/>
            <person name="Smit S."/>
            <person name="van Straalen N.M."/>
            <person name="Roelofs D."/>
        </authorList>
    </citation>
    <scope>NUCLEOTIDE SEQUENCE [LARGE SCALE GENOMIC DNA]</scope>
    <source>
        <tissue evidence="8">Mixed pool</tissue>
    </source>
</reference>
<keyword evidence="9" id="KW-1185">Reference proteome</keyword>
<comment type="caution">
    <text evidence="8">The sequence shown here is derived from an EMBL/GenBank/DDBJ whole genome shotgun (WGS) entry which is preliminary data.</text>
</comment>
<dbReference type="InterPro" id="IPR035896">
    <property type="entry name" value="AN1-like_Znf"/>
</dbReference>
<accession>A0A1D2NAJ1</accession>
<dbReference type="GO" id="GO:0003677">
    <property type="term" value="F:DNA binding"/>
    <property type="evidence" value="ECO:0007669"/>
    <property type="project" value="InterPro"/>
</dbReference>
<evidence type="ECO:0000259" key="6">
    <source>
        <dbReference type="PROSITE" id="PS51036"/>
    </source>
</evidence>
<dbReference type="SUPFAM" id="SSF118310">
    <property type="entry name" value="AN1-like Zinc finger"/>
    <property type="match status" value="1"/>
</dbReference>
<keyword evidence="2 4" id="KW-0863">Zinc-finger</keyword>
<dbReference type="FunFam" id="4.10.1110.10:FF:000001">
    <property type="entry name" value="Zinc finger AN1-type containing 6"/>
    <property type="match status" value="1"/>
</dbReference>
<dbReference type="PROSITE" id="PS51039">
    <property type="entry name" value="ZF_AN1"/>
    <property type="match status" value="1"/>
</dbReference>
<dbReference type="InterPro" id="IPR000058">
    <property type="entry name" value="Znf_AN1"/>
</dbReference>
<dbReference type="OrthoDB" id="428577at2759"/>
<evidence type="ECO:0000256" key="2">
    <source>
        <dbReference type="ARBA" id="ARBA00022771"/>
    </source>
</evidence>
<dbReference type="STRING" id="48709.A0A1D2NAJ1"/>
<gene>
    <name evidence="8" type="ORF">Ocin01_04668</name>
</gene>
<feature type="domain" description="A20-type" evidence="6">
    <location>
        <begin position="9"/>
        <end position="43"/>
    </location>
</feature>
<evidence type="ECO:0000256" key="3">
    <source>
        <dbReference type="ARBA" id="ARBA00022833"/>
    </source>
</evidence>
<dbReference type="InterPro" id="IPR002653">
    <property type="entry name" value="Znf_A20"/>
</dbReference>
<feature type="region of interest" description="Disordered" evidence="5">
    <location>
        <begin position="42"/>
        <end position="118"/>
    </location>
</feature>
<keyword evidence="1" id="KW-0479">Metal-binding</keyword>
<dbReference type="GO" id="GO:0008270">
    <property type="term" value="F:zinc ion binding"/>
    <property type="evidence" value="ECO:0007669"/>
    <property type="project" value="UniProtKB-KW"/>
</dbReference>
<evidence type="ECO:0000256" key="4">
    <source>
        <dbReference type="PROSITE-ProRule" id="PRU00449"/>
    </source>
</evidence>
<dbReference type="InterPro" id="IPR050652">
    <property type="entry name" value="AN1_A20_ZnFinger"/>
</dbReference>
<dbReference type="SMART" id="SM00259">
    <property type="entry name" value="ZnF_A20"/>
    <property type="match status" value="1"/>
</dbReference>
<evidence type="ECO:0000313" key="9">
    <source>
        <dbReference type="Proteomes" id="UP000094527"/>
    </source>
</evidence>
<dbReference type="PANTHER" id="PTHR10634">
    <property type="entry name" value="AN1-TYPE ZINC FINGER PROTEIN"/>
    <property type="match status" value="1"/>
</dbReference>
<sequence length="180" mass="19336">MEGESNGMEGNQSRCQAGCGYFGSPATDGLCSLCYKEVLKKKQQPPTGSLKIPSPQRITPPCETRTSPAPQPPQSKLDAEGEGSVEDKPTTSVGTVEAVDPAPGTSTGNPSGSDSKKKNRCQLCRKKVGLTGFECRCGGLFCSVHRYSDKHDCTFDYRQLGAEEIRKNNPVVVGEKIHKI</sequence>
<dbReference type="Gene3D" id="4.10.1110.10">
    <property type="entry name" value="AN1-like Zinc finger"/>
    <property type="match status" value="1"/>
</dbReference>
<evidence type="ECO:0000313" key="8">
    <source>
        <dbReference type="EMBL" id="ODN02006.1"/>
    </source>
</evidence>
<proteinExistence type="predicted"/>
<organism evidence="8 9">
    <name type="scientific">Orchesella cincta</name>
    <name type="common">Springtail</name>
    <name type="synonym">Podura cincta</name>
    <dbReference type="NCBI Taxonomy" id="48709"/>
    <lineage>
        <taxon>Eukaryota</taxon>
        <taxon>Metazoa</taxon>
        <taxon>Ecdysozoa</taxon>
        <taxon>Arthropoda</taxon>
        <taxon>Hexapoda</taxon>
        <taxon>Collembola</taxon>
        <taxon>Entomobryomorpha</taxon>
        <taxon>Entomobryoidea</taxon>
        <taxon>Orchesellidae</taxon>
        <taxon>Orchesellinae</taxon>
        <taxon>Orchesella</taxon>
    </lineage>
</organism>
<feature type="domain" description="AN1-type" evidence="7">
    <location>
        <begin position="115"/>
        <end position="161"/>
    </location>
</feature>
<dbReference type="AlphaFoldDB" id="A0A1D2NAJ1"/>
<dbReference type="PROSITE" id="PS51036">
    <property type="entry name" value="ZF_A20"/>
    <property type="match status" value="1"/>
</dbReference>
<dbReference type="Proteomes" id="UP000094527">
    <property type="component" value="Unassembled WGS sequence"/>
</dbReference>
<dbReference type="SMART" id="SM00154">
    <property type="entry name" value="ZnF_AN1"/>
    <property type="match status" value="1"/>
</dbReference>
<dbReference type="OMA" id="RYADSHK"/>
<evidence type="ECO:0000259" key="7">
    <source>
        <dbReference type="PROSITE" id="PS51039"/>
    </source>
</evidence>
<feature type="compositionally biased region" description="Polar residues" evidence="5">
    <location>
        <begin position="104"/>
        <end position="113"/>
    </location>
</feature>
<keyword evidence="3" id="KW-0862">Zinc</keyword>